<evidence type="ECO:0000313" key="2">
    <source>
        <dbReference type="EMBL" id="KOO36457.1"/>
    </source>
</evidence>
<evidence type="ECO:0000313" key="3">
    <source>
        <dbReference type="Proteomes" id="UP000037460"/>
    </source>
</evidence>
<proteinExistence type="predicted"/>
<keyword evidence="3" id="KW-1185">Reference proteome</keyword>
<gene>
    <name evidence="2" type="ORF">Ctob_011267</name>
</gene>
<protein>
    <submittedName>
        <fullName evidence="2">Uncharacterized protein</fullName>
    </submittedName>
</protein>
<feature type="region of interest" description="Disordered" evidence="1">
    <location>
        <begin position="126"/>
        <end position="189"/>
    </location>
</feature>
<dbReference type="Proteomes" id="UP000037460">
    <property type="component" value="Unassembled WGS sequence"/>
</dbReference>
<reference evidence="3" key="1">
    <citation type="journal article" date="2015" name="PLoS Genet.">
        <title>Genome Sequence and Transcriptome Analyses of Chrysochromulina tobin: Metabolic Tools for Enhanced Algal Fitness in the Prominent Order Prymnesiales (Haptophyceae).</title>
        <authorList>
            <person name="Hovde B.T."/>
            <person name="Deodato C.R."/>
            <person name="Hunsperger H.M."/>
            <person name="Ryken S.A."/>
            <person name="Yost W."/>
            <person name="Jha R.K."/>
            <person name="Patterson J."/>
            <person name="Monnat R.J. Jr."/>
            <person name="Barlow S.B."/>
            <person name="Starkenburg S.R."/>
            <person name="Cattolico R.A."/>
        </authorList>
    </citation>
    <scope>NUCLEOTIDE SEQUENCE</scope>
    <source>
        <strain evidence="3">CCMP291</strain>
    </source>
</reference>
<accession>A0A0M0KD24</accession>
<evidence type="ECO:0000256" key="1">
    <source>
        <dbReference type="SAM" id="MobiDB-lite"/>
    </source>
</evidence>
<dbReference type="EMBL" id="JWZX01000618">
    <property type="protein sequence ID" value="KOO36457.1"/>
    <property type="molecule type" value="Genomic_DNA"/>
</dbReference>
<organism evidence="2 3">
    <name type="scientific">Chrysochromulina tobinii</name>
    <dbReference type="NCBI Taxonomy" id="1460289"/>
    <lineage>
        <taxon>Eukaryota</taxon>
        <taxon>Haptista</taxon>
        <taxon>Haptophyta</taxon>
        <taxon>Prymnesiophyceae</taxon>
        <taxon>Prymnesiales</taxon>
        <taxon>Chrysochromulinaceae</taxon>
        <taxon>Chrysochromulina</taxon>
    </lineage>
</organism>
<sequence length="385" mass="40570">MAAHPTPITCKAEALAVKFVGEKIGEALGDYLAFERGQLLADVRTVARLRHDAEGKWWSVRVCAGMAWRSWGKLANGAEQPGMDNWEHCHDGAAALAWAVEKATKQLKKGYAHGVGSDAQYAAACAEASIDEPEEADEADEGAVAEESAAAPPWDDDDLDWSCDAGMSGRPSDSWPAPADDTETDEDGENRSLNTALVEDQPHALGAVVGAPPLTAESSFVTVVGVSPKRRPARAEAKQAVRGPSEAAGGAHALPAVAAGTDVMDEEASAAQAVRAFERCLQPSARAPGTALLDAYDLAIVVDCHEKLSNAERAGALVSRLQGQGLNALSRQLPVGDFLVVALPKPTDDLVPGKRRRKLSETITDFVMAEEYPTPPAPPASQTQI</sequence>
<name>A0A0M0KD24_9EUKA</name>
<dbReference type="AlphaFoldDB" id="A0A0M0KD24"/>
<comment type="caution">
    <text evidence="2">The sequence shown here is derived from an EMBL/GenBank/DDBJ whole genome shotgun (WGS) entry which is preliminary data.</text>
</comment>
<feature type="compositionally biased region" description="Acidic residues" evidence="1">
    <location>
        <begin position="129"/>
        <end position="144"/>
    </location>
</feature>